<evidence type="ECO:0000313" key="3">
    <source>
        <dbReference type="Proteomes" id="UP000326759"/>
    </source>
</evidence>
<feature type="compositionally biased region" description="Basic residues" evidence="1">
    <location>
        <begin position="141"/>
        <end position="155"/>
    </location>
</feature>
<comment type="caution">
    <text evidence="2">The sequence shown here is derived from an EMBL/GenBank/DDBJ whole genome shotgun (WGS) entry which is preliminary data.</text>
</comment>
<gene>
    <name evidence="2" type="ORF">Anas_05661</name>
</gene>
<proteinExistence type="predicted"/>
<feature type="compositionally biased region" description="Low complexity" evidence="1">
    <location>
        <begin position="84"/>
        <end position="94"/>
    </location>
</feature>
<dbReference type="EMBL" id="SEYY01022328">
    <property type="protein sequence ID" value="KAB7495637.1"/>
    <property type="molecule type" value="Genomic_DNA"/>
</dbReference>
<feature type="compositionally biased region" description="Pro residues" evidence="1">
    <location>
        <begin position="654"/>
        <end position="676"/>
    </location>
</feature>
<feature type="compositionally biased region" description="Basic residues" evidence="1">
    <location>
        <begin position="173"/>
        <end position="187"/>
    </location>
</feature>
<feature type="region of interest" description="Disordered" evidence="1">
    <location>
        <begin position="81"/>
        <end position="201"/>
    </location>
</feature>
<dbReference type="OrthoDB" id="6382729at2759"/>
<evidence type="ECO:0000256" key="1">
    <source>
        <dbReference type="SAM" id="MobiDB-lite"/>
    </source>
</evidence>
<organism evidence="2 3">
    <name type="scientific">Armadillidium nasatum</name>
    <dbReference type="NCBI Taxonomy" id="96803"/>
    <lineage>
        <taxon>Eukaryota</taxon>
        <taxon>Metazoa</taxon>
        <taxon>Ecdysozoa</taxon>
        <taxon>Arthropoda</taxon>
        <taxon>Crustacea</taxon>
        <taxon>Multicrustacea</taxon>
        <taxon>Malacostraca</taxon>
        <taxon>Eumalacostraca</taxon>
        <taxon>Peracarida</taxon>
        <taxon>Isopoda</taxon>
        <taxon>Oniscidea</taxon>
        <taxon>Crinocheta</taxon>
        <taxon>Armadillidiidae</taxon>
        <taxon>Armadillidium</taxon>
    </lineage>
</organism>
<dbReference type="Proteomes" id="UP000326759">
    <property type="component" value="Unassembled WGS sequence"/>
</dbReference>
<sequence length="748" mass="82924">MDDISNLINNPHHQNPLRYLIDAIFSEVSNKKMLCKVALSETCHPSEISKAEKFLGCNLSLFNPHKVDSNLLPALATGGSSAITTKETPSTSSKTVRRSSPLPKPEENLSDWEDGPSDKTPVVVKEPKRKRSKYSSSVSKSRSRSRSRARSRSRSRSSSSSSRSSSRSSRSSSRSRSKSKGRKRRRSLSSDSDRPSKGEYSTFTSEMLARMKREESELFKEHGAAYEVYLEVPEMHNNYEDKYERFLASYKKKYNTTNESEHMTKMWQKYWKLCIENIKSKDWKRKRRELLEKYKLEASVSQSTSLDSNKDRSMSKTPPPRSLNSEKEKSMTMSSAEVVAAIAEISRQPLDNFTVEGAVSLLEEISESLGDIKDPANILLSSIRTLGLNKKAAMSLISKEENILLMNIIFEKILLLSQTVPAPKVEFFKKGIAWGLHLIKYAKDFKEEDKIVTDTTVRFDLNLFAQQTYNHEPNWILETLEQSLEYVYGAKPSSDILKQMFANVSAIHMNMASNTPYFMSGSSTASGLPKNPNPGIVTSQVEAIKPSVSTFSSIPLTPLIPSTTSFTTTYPYPTLSTPLIPSLEASFSAPQSPSIKKSDKTLKSASTLLPPPSSNLDFTKSVPVPVQPPVSTSFKLTYKDSPTRNPSSHLTSNPPLPPEKTPPPLPPSQPPPPLPLSPDSTSLPLCSGISSPTTTTTTTMSSFPPNFLSFPPTSTSQSGSSSFTRDTKFSSDMVNTIINLAKQSSHLG</sequence>
<evidence type="ECO:0000313" key="2">
    <source>
        <dbReference type="EMBL" id="KAB7495637.1"/>
    </source>
</evidence>
<accession>A0A5N5SNV8</accession>
<keyword evidence="3" id="KW-1185">Reference proteome</keyword>
<dbReference type="AlphaFoldDB" id="A0A5N5SNV8"/>
<feature type="region of interest" description="Disordered" evidence="1">
    <location>
        <begin position="586"/>
        <end position="727"/>
    </location>
</feature>
<protein>
    <submittedName>
        <fullName evidence="2">Uncharacterized protein</fullName>
    </submittedName>
</protein>
<reference evidence="2 3" key="1">
    <citation type="journal article" date="2019" name="PLoS Biol.">
        <title>Sex chromosomes control vertical transmission of feminizing Wolbachia symbionts in an isopod.</title>
        <authorList>
            <person name="Becking T."/>
            <person name="Chebbi M.A."/>
            <person name="Giraud I."/>
            <person name="Moumen B."/>
            <person name="Laverre T."/>
            <person name="Caubet Y."/>
            <person name="Peccoud J."/>
            <person name="Gilbert C."/>
            <person name="Cordaux R."/>
        </authorList>
    </citation>
    <scope>NUCLEOTIDE SEQUENCE [LARGE SCALE GENOMIC DNA]</scope>
    <source>
        <strain evidence="2">ANa2</strain>
        <tissue evidence="2">Whole body excluding digestive tract and cuticle</tissue>
    </source>
</reference>
<feature type="compositionally biased region" description="Low complexity" evidence="1">
    <location>
        <begin position="677"/>
        <end position="724"/>
    </location>
</feature>
<name>A0A5N5SNV8_9CRUS</name>
<feature type="region of interest" description="Disordered" evidence="1">
    <location>
        <begin position="302"/>
        <end position="331"/>
    </location>
</feature>
<feature type="compositionally biased region" description="Low complexity" evidence="1">
    <location>
        <begin position="156"/>
        <end position="172"/>
    </location>
</feature>